<gene>
    <name evidence="1" type="ORF">M513_08607</name>
</gene>
<dbReference type="Proteomes" id="UP000030764">
    <property type="component" value="Unassembled WGS sequence"/>
</dbReference>
<reference evidence="1 2" key="1">
    <citation type="journal article" date="2014" name="Nat. Genet.">
        <title>Genome and transcriptome of the porcine whipworm Trichuris suis.</title>
        <authorList>
            <person name="Jex A.R."/>
            <person name="Nejsum P."/>
            <person name="Schwarz E.M."/>
            <person name="Hu L."/>
            <person name="Young N.D."/>
            <person name="Hall R.S."/>
            <person name="Korhonen P.K."/>
            <person name="Liao S."/>
            <person name="Thamsborg S."/>
            <person name="Xia J."/>
            <person name="Xu P."/>
            <person name="Wang S."/>
            <person name="Scheerlinck J.P."/>
            <person name="Hofmann A."/>
            <person name="Sternberg P.W."/>
            <person name="Wang J."/>
            <person name="Gasser R.B."/>
        </authorList>
    </citation>
    <scope>NUCLEOTIDE SEQUENCE [LARGE SCALE GENOMIC DNA]</scope>
    <source>
        <strain evidence="1">DCEP-RM93M</strain>
    </source>
</reference>
<sequence>MQVVSGRNFELFELVEKFQQDSGSRDLLPMHIAAIVFVHGYPCSLGPSIPVDFKIVVVESYDSLWRMHLKGVSPLLAKLLFFVIPLTGELRFYGAQKAALRRPHIVSSSQ</sequence>
<dbReference type="AlphaFoldDB" id="A0A085LZZ3"/>
<dbReference type="EMBL" id="KL363252">
    <property type="protein sequence ID" value="KFD50539.1"/>
    <property type="molecule type" value="Genomic_DNA"/>
</dbReference>
<evidence type="ECO:0000313" key="2">
    <source>
        <dbReference type="Proteomes" id="UP000030764"/>
    </source>
</evidence>
<protein>
    <submittedName>
        <fullName evidence="1">Uncharacterized protein</fullName>
    </submittedName>
</protein>
<accession>A0A085LZZ3</accession>
<keyword evidence="2" id="KW-1185">Reference proteome</keyword>
<name>A0A085LZZ3_9BILA</name>
<proteinExistence type="predicted"/>
<evidence type="ECO:0000313" key="1">
    <source>
        <dbReference type="EMBL" id="KFD50539.1"/>
    </source>
</evidence>
<organism evidence="1 2">
    <name type="scientific">Trichuris suis</name>
    <name type="common">pig whipworm</name>
    <dbReference type="NCBI Taxonomy" id="68888"/>
    <lineage>
        <taxon>Eukaryota</taxon>
        <taxon>Metazoa</taxon>
        <taxon>Ecdysozoa</taxon>
        <taxon>Nematoda</taxon>
        <taxon>Enoplea</taxon>
        <taxon>Dorylaimia</taxon>
        <taxon>Trichinellida</taxon>
        <taxon>Trichuridae</taxon>
        <taxon>Trichuris</taxon>
    </lineage>
</organism>